<dbReference type="AlphaFoldDB" id="A0AAN6M703"/>
<evidence type="ECO:0000313" key="2">
    <source>
        <dbReference type="Proteomes" id="UP001280581"/>
    </source>
</evidence>
<protein>
    <submittedName>
        <fullName evidence="1">Uncharacterized protein</fullName>
    </submittedName>
</protein>
<organism evidence="1 2">
    <name type="scientific">Pseudopithomyces chartarum</name>
    <dbReference type="NCBI Taxonomy" id="1892770"/>
    <lineage>
        <taxon>Eukaryota</taxon>
        <taxon>Fungi</taxon>
        <taxon>Dikarya</taxon>
        <taxon>Ascomycota</taxon>
        <taxon>Pezizomycotina</taxon>
        <taxon>Dothideomycetes</taxon>
        <taxon>Pleosporomycetidae</taxon>
        <taxon>Pleosporales</taxon>
        <taxon>Massarineae</taxon>
        <taxon>Didymosphaeriaceae</taxon>
        <taxon>Pseudopithomyces</taxon>
    </lineage>
</organism>
<dbReference type="EMBL" id="WVTA01000002">
    <property type="protein sequence ID" value="KAK3215759.1"/>
    <property type="molecule type" value="Genomic_DNA"/>
</dbReference>
<sequence>MRAIGYLSHVLALRQQAPTASVTAAPSAVPSVGVSPAPDNATCVAGHGTPGSVYICGAPGDCEYWEYSKKSKDCQVLGKTFQNPTLVGPDFGGHCHLYKATTCADGDEIQLIAGIATAPLPFPDKPSKITCPGIRKENVPPERAVAIKCANSLTHPTQSGAAPVNSTVSAPATPVNAAPATTPSSCPTDPNAAPLLRSLAQNATPVPEPCKCTSSNGHPGAVYLCKNAVTDTAKDCKWLDHDIVKGCAPLKSLTGMDFSNPSFLGPDFNGHCHLYNSLTCEDAAEIALFLDAQGAPSKKFVCPGVNLPFKPANGQAVTGLGNLGTAVAIKCVDSMTHPSATAAPPVATTVPATMTAPVATSKPAA</sequence>
<name>A0AAN6M703_9PLEO</name>
<gene>
    <name evidence="1" type="ORF">GRF29_8g1000734</name>
</gene>
<dbReference type="Proteomes" id="UP001280581">
    <property type="component" value="Unassembled WGS sequence"/>
</dbReference>
<proteinExistence type="predicted"/>
<reference evidence="1 2" key="1">
    <citation type="submission" date="2021-02" db="EMBL/GenBank/DDBJ databases">
        <title>Genome assembly of Pseudopithomyces chartarum.</title>
        <authorList>
            <person name="Jauregui R."/>
            <person name="Singh J."/>
            <person name="Voisey C."/>
        </authorList>
    </citation>
    <scope>NUCLEOTIDE SEQUENCE [LARGE SCALE GENOMIC DNA]</scope>
    <source>
        <strain evidence="1 2">AGR01</strain>
    </source>
</reference>
<accession>A0AAN6M703</accession>
<comment type="caution">
    <text evidence="1">The sequence shown here is derived from an EMBL/GenBank/DDBJ whole genome shotgun (WGS) entry which is preliminary data.</text>
</comment>
<keyword evidence="2" id="KW-1185">Reference proteome</keyword>
<evidence type="ECO:0000313" key="1">
    <source>
        <dbReference type="EMBL" id="KAK3215759.1"/>
    </source>
</evidence>